<proteinExistence type="predicted"/>
<dbReference type="Gene3D" id="2.60.120.200">
    <property type="match status" value="1"/>
</dbReference>
<feature type="domain" description="GH16" evidence="2">
    <location>
        <begin position="32"/>
        <end position="291"/>
    </location>
</feature>
<organism evidence="3 4">
    <name type="scientific">Vitrella brassicaformis (strain CCMP3155)</name>
    <dbReference type="NCBI Taxonomy" id="1169540"/>
    <lineage>
        <taxon>Eukaryota</taxon>
        <taxon>Sar</taxon>
        <taxon>Alveolata</taxon>
        <taxon>Colpodellida</taxon>
        <taxon>Vitrellaceae</taxon>
        <taxon>Vitrella</taxon>
    </lineage>
</organism>
<dbReference type="GO" id="GO:0005975">
    <property type="term" value="P:carbohydrate metabolic process"/>
    <property type="evidence" value="ECO:0007669"/>
    <property type="project" value="InterPro"/>
</dbReference>
<evidence type="ECO:0000313" key="4">
    <source>
        <dbReference type="Proteomes" id="UP000041254"/>
    </source>
</evidence>
<feature type="signal peptide" evidence="1">
    <location>
        <begin position="1"/>
        <end position="25"/>
    </location>
</feature>
<feature type="chain" id="PRO_5005188497" description="GH16 domain-containing protein" evidence="1">
    <location>
        <begin position="26"/>
        <end position="388"/>
    </location>
</feature>
<dbReference type="GO" id="GO:0004553">
    <property type="term" value="F:hydrolase activity, hydrolyzing O-glycosyl compounds"/>
    <property type="evidence" value="ECO:0007669"/>
    <property type="project" value="InterPro"/>
</dbReference>
<dbReference type="PROSITE" id="PS51762">
    <property type="entry name" value="GH16_2"/>
    <property type="match status" value="1"/>
</dbReference>
<evidence type="ECO:0000256" key="1">
    <source>
        <dbReference type="SAM" id="SignalP"/>
    </source>
</evidence>
<evidence type="ECO:0000313" key="3">
    <source>
        <dbReference type="EMBL" id="CEM11536.1"/>
    </source>
</evidence>
<dbReference type="PANTHER" id="PTHR10963:SF60">
    <property type="entry name" value="GRAM-NEGATIVE BACTERIA-BINDING PROTEIN 1-RELATED"/>
    <property type="match status" value="1"/>
</dbReference>
<dbReference type="Proteomes" id="UP000041254">
    <property type="component" value="Unassembled WGS sequence"/>
</dbReference>
<evidence type="ECO:0000259" key="2">
    <source>
        <dbReference type="PROSITE" id="PS51762"/>
    </source>
</evidence>
<keyword evidence="1" id="KW-0732">Signal</keyword>
<dbReference type="InterPro" id="IPR050546">
    <property type="entry name" value="Glycosyl_Hydrlase_16"/>
</dbReference>
<dbReference type="PhylomeDB" id="A0A0G4FEA1"/>
<dbReference type="PANTHER" id="PTHR10963">
    <property type="entry name" value="GLYCOSYL HYDROLASE-RELATED"/>
    <property type="match status" value="1"/>
</dbReference>
<gene>
    <name evidence="3" type="ORF">Vbra_1593</name>
</gene>
<dbReference type="InParanoid" id="A0A0G4FEA1"/>
<accession>A0A0G4FEA1</accession>
<dbReference type="InterPro" id="IPR000757">
    <property type="entry name" value="Beta-glucanase-like"/>
</dbReference>
<dbReference type="OrthoDB" id="419959at2759"/>
<protein>
    <recommendedName>
        <fullName evidence="2">GH16 domain-containing protein</fullName>
    </recommendedName>
</protein>
<dbReference type="AlphaFoldDB" id="A0A0G4FEA1"/>
<dbReference type="SUPFAM" id="SSF49899">
    <property type="entry name" value="Concanavalin A-like lectins/glucanases"/>
    <property type="match status" value="1"/>
</dbReference>
<keyword evidence="4" id="KW-1185">Reference proteome</keyword>
<dbReference type="InterPro" id="IPR013320">
    <property type="entry name" value="ConA-like_dom_sf"/>
</dbReference>
<dbReference type="Pfam" id="PF00722">
    <property type="entry name" value="Glyco_hydro_16"/>
    <property type="match status" value="1"/>
</dbReference>
<name>A0A0G4FEA1_VITBC</name>
<sequence>MKRGHLLHSNVTVLALVTLTSFVQQRGLCIADSDTGAPGDAISCDLRSGTCDPLIGRRHNASVSFQVSHDTGVCRCPGAGGSCYGDCGRKFDAAEVATVETFKYGRFETRLFPDLRANGTLVAFFLYKNDSDKVPGTSWTEIDFEVHGMGKHSAEPIQTNIVTGNMGRRTLSEMFLAAPRHRKNMNAQMKAIKDSFHHFAIEWTPSYVSWYFDGHRLRHEVSCDARGADAEECSPQVARLNKAMNLRMSVWPLDPSMPWAEHWAGIFDRKNAKLPLTVYYDYVRVYDYEPFSKGFTLRWTDDFSGLNTSRWTASTHTFLGNEAHFRPERAVIAGSNATDANGYLTLSISRAEDDIAISAPQDSESYSKKFLPAVRREYRMPCIFSAPS</sequence>
<reference evidence="3 4" key="1">
    <citation type="submission" date="2014-11" db="EMBL/GenBank/DDBJ databases">
        <authorList>
            <person name="Zhu J."/>
            <person name="Qi W."/>
            <person name="Song R."/>
        </authorList>
    </citation>
    <scope>NUCLEOTIDE SEQUENCE [LARGE SCALE GENOMIC DNA]</scope>
</reference>
<dbReference type="VEuPathDB" id="CryptoDB:Vbra_1593"/>
<dbReference type="EMBL" id="CDMY01000418">
    <property type="protein sequence ID" value="CEM11536.1"/>
    <property type="molecule type" value="Genomic_DNA"/>
</dbReference>